<dbReference type="Proteomes" id="UP000324800">
    <property type="component" value="Unassembled WGS sequence"/>
</dbReference>
<reference evidence="1 2" key="1">
    <citation type="submission" date="2019-03" db="EMBL/GenBank/DDBJ databases">
        <title>Single cell metagenomics reveals metabolic interactions within the superorganism composed of flagellate Streblomastix strix and complex community of Bacteroidetes bacteria on its surface.</title>
        <authorList>
            <person name="Treitli S.C."/>
            <person name="Kolisko M."/>
            <person name="Husnik F."/>
            <person name="Keeling P."/>
            <person name="Hampl V."/>
        </authorList>
    </citation>
    <scope>NUCLEOTIDE SEQUENCE [LARGE SCALE GENOMIC DNA]</scope>
    <source>
        <strain evidence="1">ST1C</strain>
    </source>
</reference>
<evidence type="ECO:0000313" key="1">
    <source>
        <dbReference type="EMBL" id="KAA6399718.1"/>
    </source>
</evidence>
<gene>
    <name evidence="1" type="ORF">EZS28_004750</name>
</gene>
<name>A0A5J4WXB3_9EUKA</name>
<protein>
    <submittedName>
        <fullName evidence="1">Uncharacterized protein</fullName>
    </submittedName>
</protein>
<evidence type="ECO:0000313" key="2">
    <source>
        <dbReference type="Proteomes" id="UP000324800"/>
    </source>
</evidence>
<comment type="caution">
    <text evidence="1">The sequence shown here is derived from an EMBL/GenBank/DDBJ whole genome shotgun (WGS) entry which is preliminary data.</text>
</comment>
<dbReference type="EMBL" id="SNRW01000695">
    <property type="protein sequence ID" value="KAA6399718.1"/>
    <property type="molecule type" value="Genomic_DNA"/>
</dbReference>
<organism evidence="1 2">
    <name type="scientific">Streblomastix strix</name>
    <dbReference type="NCBI Taxonomy" id="222440"/>
    <lineage>
        <taxon>Eukaryota</taxon>
        <taxon>Metamonada</taxon>
        <taxon>Preaxostyla</taxon>
        <taxon>Oxymonadida</taxon>
        <taxon>Streblomastigidae</taxon>
        <taxon>Streblomastix</taxon>
    </lineage>
</organism>
<accession>A0A5J4WXB3</accession>
<sequence>MRPVIPSESENDNTLFMKYGSCYRQYYELPISYFRPTTDARVLSWLQNRHWISALTKTSLVANSESYTNQIEELTRSVQDYHKKKNSQLAKQQMMKNVQRTLGANAKGIAELLLKYQLFGRFL</sequence>
<proteinExistence type="predicted"/>
<dbReference type="Gene3D" id="3.40.140.10">
    <property type="entry name" value="Cytidine Deaminase, domain 2"/>
    <property type="match status" value="1"/>
</dbReference>
<dbReference type="AlphaFoldDB" id="A0A5J4WXB3"/>